<evidence type="ECO:0000256" key="1">
    <source>
        <dbReference type="ARBA" id="ARBA00004141"/>
    </source>
</evidence>
<protein>
    <recommendedName>
        <fullName evidence="6">Transport permease protein</fullName>
    </recommendedName>
</protein>
<feature type="transmembrane region" description="Helical" evidence="6">
    <location>
        <begin position="91"/>
        <end position="112"/>
    </location>
</feature>
<dbReference type="RefSeq" id="WP_211603593.1">
    <property type="nucleotide sequence ID" value="NZ_JAGSNF010000018.1"/>
</dbReference>
<name>A0A941I1L0_9MICO</name>
<dbReference type="Proteomes" id="UP000677016">
    <property type="component" value="Unassembled WGS sequence"/>
</dbReference>
<evidence type="ECO:0000313" key="9">
    <source>
        <dbReference type="EMBL" id="MBR7744169.1"/>
    </source>
</evidence>
<keyword evidence="2 6" id="KW-0812">Transmembrane</keyword>
<dbReference type="EMBL" id="JAGSNF010000018">
    <property type="protein sequence ID" value="MBR7744169.1"/>
    <property type="molecule type" value="Genomic_DNA"/>
</dbReference>
<evidence type="ECO:0000256" key="4">
    <source>
        <dbReference type="ARBA" id="ARBA00023136"/>
    </source>
</evidence>
<dbReference type="PANTHER" id="PTHR43229:SF2">
    <property type="entry name" value="NODULATION PROTEIN J"/>
    <property type="match status" value="1"/>
</dbReference>
<keyword evidence="6" id="KW-0813">Transport</keyword>
<evidence type="ECO:0000256" key="5">
    <source>
        <dbReference type="ARBA" id="ARBA00023251"/>
    </source>
</evidence>
<evidence type="ECO:0000256" key="3">
    <source>
        <dbReference type="ARBA" id="ARBA00022989"/>
    </source>
</evidence>
<dbReference type="GO" id="GO:0140359">
    <property type="term" value="F:ABC-type transporter activity"/>
    <property type="evidence" value="ECO:0007669"/>
    <property type="project" value="InterPro"/>
</dbReference>
<dbReference type="PIRSF" id="PIRSF006648">
    <property type="entry name" value="DrrB"/>
    <property type="match status" value="1"/>
</dbReference>
<keyword evidence="3 6" id="KW-1133">Transmembrane helix</keyword>
<comment type="subcellular location">
    <subcellularLocation>
        <location evidence="6">Cell membrane</location>
        <topology evidence="6">Multi-pass membrane protein</topology>
    </subcellularLocation>
    <subcellularLocation>
        <location evidence="1">Membrane</location>
        <topology evidence="1">Multi-pass membrane protein</topology>
    </subcellularLocation>
</comment>
<feature type="compositionally biased region" description="Polar residues" evidence="7">
    <location>
        <begin position="1"/>
        <end position="12"/>
    </location>
</feature>
<organism evidence="9 10">
    <name type="scientific">Phycicoccus avicenniae</name>
    <dbReference type="NCBI Taxonomy" id="2828860"/>
    <lineage>
        <taxon>Bacteria</taxon>
        <taxon>Bacillati</taxon>
        <taxon>Actinomycetota</taxon>
        <taxon>Actinomycetes</taxon>
        <taxon>Micrococcales</taxon>
        <taxon>Intrasporangiaceae</taxon>
        <taxon>Phycicoccus</taxon>
    </lineage>
</organism>
<dbReference type="PRINTS" id="PR00164">
    <property type="entry name" value="ABC2TRNSPORT"/>
</dbReference>
<gene>
    <name evidence="9" type="ORF">KC207_12815</name>
</gene>
<comment type="similarity">
    <text evidence="6">Belongs to the ABC-2 integral membrane protein family.</text>
</comment>
<feature type="domain" description="ABC transmembrane type-2" evidence="8">
    <location>
        <begin position="47"/>
        <end position="278"/>
    </location>
</feature>
<dbReference type="InterPro" id="IPR051784">
    <property type="entry name" value="Nod_factor_ABC_transporter"/>
</dbReference>
<feature type="transmembrane region" description="Helical" evidence="6">
    <location>
        <begin position="198"/>
        <end position="217"/>
    </location>
</feature>
<dbReference type="Pfam" id="PF01061">
    <property type="entry name" value="ABC2_membrane"/>
    <property type="match status" value="1"/>
</dbReference>
<evidence type="ECO:0000256" key="6">
    <source>
        <dbReference type="RuleBase" id="RU361157"/>
    </source>
</evidence>
<evidence type="ECO:0000313" key="10">
    <source>
        <dbReference type="Proteomes" id="UP000677016"/>
    </source>
</evidence>
<reference evidence="9" key="1">
    <citation type="submission" date="2021-04" db="EMBL/GenBank/DDBJ databases">
        <title>Phycicoccus avicenniae sp. nov., a novel endophytic actinomycetes isolated from branch of Avicennia mariana.</title>
        <authorList>
            <person name="Tuo L."/>
        </authorList>
    </citation>
    <scope>NUCLEOTIDE SEQUENCE</scope>
    <source>
        <strain evidence="9">BSK3Z-2</strain>
    </source>
</reference>
<dbReference type="PROSITE" id="PS51012">
    <property type="entry name" value="ABC_TM2"/>
    <property type="match status" value="1"/>
</dbReference>
<keyword evidence="4 6" id="KW-0472">Membrane</keyword>
<evidence type="ECO:0000256" key="2">
    <source>
        <dbReference type="ARBA" id="ARBA00022692"/>
    </source>
</evidence>
<feature type="region of interest" description="Disordered" evidence="7">
    <location>
        <begin position="1"/>
        <end position="27"/>
    </location>
</feature>
<dbReference type="GO" id="GO:0043190">
    <property type="term" value="C:ATP-binding cassette (ABC) transporter complex"/>
    <property type="evidence" value="ECO:0007669"/>
    <property type="project" value="InterPro"/>
</dbReference>
<dbReference type="PANTHER" id="PTHR43229">
    <property type="entry name" value="NODULATION PROTEIN J"/>
    <property type="match status" value="1"/>
</dbReference>
<evidence type="ECO:0000259" key="8">
    <source>
        <dbReference type="PROSITE" id="PS51012"/>
    </source>
</evidence>
<dbReference type="InterPro" id="IPR047817">
    <property type="entry name" value="ABC2_TM_bact-type"/>
</dbReference>
<proteinExistence type="inferred from homology"/>
<comment type="caution">
    <text evidence="9">The sequence shown here is derived from an EMBL/GenBank/DDBJ whole genome shotgun (WGS) entry which is preliminary data.</text>
</comment>
<sequence length="281" mass="29962">MATTEPLTTATPSGRLGAGPRRPTTATERVGSVAAHHLLVARRTWKGSVVGRFLSPLFFLLAMGLGLGTLVDERAGGVDGVPYLRFVVPGIIAMQAMMTAFGESTYAVMGYIKWNQMYSAMLSTPLRVHEVLLGHLLVVAGQLTFASGVFVLVAAPFGAFGSPWVVLAVPVAVLTGMAFAVPMFAFAARLDTDSGFSIVFRFVMTPLMLFSGTFFPIEQLPGWMQPVAWVTPLWHGVVLSRDAAEGVAPGWATAGHLAVLLVYVGVGWVLARSGFARRLLP</sequence>
<keyword evidence="5" id="KW-0046">Antibiotic resistance</keyword>
<dbReference type="InterPro" id="IPR000412">
    <property type="entry name" value="ABC_2_transport"/>
</dbReference>
<dbReference type="GO" id="GO:0046677">
    <property type="term" value="P:response to antibiotic"/>
    <property type="evidence" value="ECO:0007669"/>
    <property type="project" value="UniProtKB-KW"/>
</dbReference>
<dbReference type="AlphaFoldDB" id="A0A941I1L0"/>
<feature type="transmembrane region" description="Helical" evidence="6">
    <location>
        <begin position="164"/>
        <end position="186"/>
    </location>
</feature>
<feature type="transmembrane region" description="Helical" evidence="6">
    <location>
        <begin position="132"/>
        <end position="158"/>
    </location>
</feature>
<accession>A0A941I1L0</accession>
<feature type="transmembrane region" description="Helical" evidence="6">
    <location>
        <begin position="251"/>
        <end position="271"/>
    </location>
</feature>
<feature type="transmembrane region" description="Helical" evidence="6">
    <location>
        <begin position="49"/>
        <end position="71"/>
    </location>
</feature>
<dbReference type="InterPro" id="IPR013525">
    <property type="entry name" value="ABC2_TM"/>
</dbReference>
<keyword evidence="10" id="KW-1185">Reference proteome</keyword>
<evidence type="ECO:0000256" key="7">
    <source>
        <dbReference type="SAM" id="MobiDB-lite"/>
    </source>
</evidence>
<keyword evidence="6" id="KW-1003">Cell membrane</keyword>